<gene>
    <name evidence="2" type="ORF">F5544_09040</name>
</gene>
<name>A0A6G9Y908_9NOCA</name>
<dbReference type="EMBL" id="CP046172">
    <property type="protein sequence ID" value="QIS09709.1"/>
    <property type="molecule type" value="Genomic_DNA"/>
</dbReference>
<dbReference type="Pfam" id="PF11716">
    <property type="entry name" value="MDMPI_N"/>
    <property type="match status" value="1"/>
</dbReference>
<feature type="domain" description="Mycothiol-dependent maleylpyruvate isomerase metal-binding" evidence="1">
    <location>
        <begin position="13"/>
        <end position="134"/>
    </location>
</feature>
<dbReference type="Gene3D" id="1.20.120.450">
    <property type="entry name" value="dinb family like domain"/>
    <property type="match status" value="1"/>
</dbReference>
<proteinExistence type="predicted"/>
<dbReference type="InterPro" id="IPR034660">
    <property type="entry name" value="DinB/YfiT-like"/>
</dbReference>
<sequence length="199" mass="22349">MDDTDSELLAHLDAAATGFGDRLRMVPPTHWDHPTPCTEWNVSQLVDHMIQGNDIYVAMLRGASAAEFMARLGQEVGHDDPVTAYEVAVEQCRAAFRVEGALDRIVDYPFGPVPGRQLLGLYVVDAVVHTWDLARAVGLDEHLDPKTVRWILDNFEWIYHEVSESPLTDGHRYYGPHTHTAVPATSQQVRLLHMMGREP</sequence>
<dbReference type="Proteomes" id="UP000503540">
    <property type="component" value="Chromosome"/>
</dbReference>
<evidence type="ECO:0000313" key="2">
    <source>
        <dbReference type="EMBL" id="QIS09709.1"/>
    </source>
</evidence>
<dbReference type="SUPFAM" id="SSF109854">
    <property type="entry name" value="DinB/YfiT-like putative metalloenzymes"/>
    <property type="match status" value="1"/>
</dbReference>
<dbReference type="InterPro" id="IPR017520">
    <property type="entry name" value="CHP03086"/>
</dbReference>
<dbReference type="NCBIfam" id="TIGR03086">
    <property type="entry name" value="TIGR03086 family metal-binding protein"/>
    <property type="match status" value="1"/>
</dbReference>
<accession>A0A6G9Y908</accession>
<dbReference type="InterPro" id="IPR017517">
    <property type="entry name" value="Maleyloyr_isom"/>
</dbReference>
<organism evidence="2 3">
    <name type="scientific">Nocardia arthritidis</name>
    <dbReference type="NCBI Taxonomy" id="228602"/>
    <lineage>
        <taxon>Bacteria</taxon>
        <taxon>Bacillati</taxon>
        <taxon>Actinomycetota</taxon>
        <taxon>Actinomycetes</taxon>
        <taxon>Mycobacteriales</taxon>
        <taxon>Nocardiaceae</taxon>
        <taxon>Nocardia</taxon>
    </lineage>
</organism>
<dbReference type="GO" id="GO:0046872">
    <property type="term" value="F:metal ion binding"/>
    <property type="evidence" value="ECO:0007669"/>
    <property type="project" value="InterPro"/>
</dbReference>
<keyword evidence="3" id="KW-1185">Reference proteome</keyword>
<protein>
    <submittedName>
        <fullName evidence="2">TIGR03086 family protein</fullName>
    </submittedName>
</protein>
<dbReference type="InterPro" id="IPR024344">
    <property type="entry name" value="MDMPI_metal-binding"/>
</dbReference>
<evidence type="ECO:0000259" key="1">
    <source>
        <dbReference type="Pfam" id="PF11716"/>
    </source>
</evidence>
<evidence type="ECO:0000313" key="3">
    <source>
        <dbReference type="Proteomes" id="UP000503540"/>
    </source>
</evidence>
<dbReference type="AlphaFoldDB" id="A0A6G9Y908"/>
<reference evidence="2 3" key="1">
    <citation type="journal article" date="2019" name="ACS Chem. Biol.">
        <title>Identification and Mobilization of a Cryptic Antibiotic Biosynthesis Gene Locus from a Human-Pathogenic Nocardia Isolate.</title>
        <authorList>
            <person name="Herisse M."/>
            <person name="Ishida K."/>
            <person name="Porter J.L."/>
            <person name="Howden B."/>
            <person name="Hertweck C."/>
            <person name="Stinear T.P."/>
            <person name="Pidot S.J."/>
        </authorList>
    </citation>
    <scope>NUCLEOTIDE SEQUENCE [LARGE SCALE GENOMIC DNA]</scope>
    <source>
        <strain evidence="2 3">AUSMDU00012717</strain>
    </source>
</reference>
<dbReference type="RefSeq" id="WP_167472779.1">
    <property type="nucleotide sequence ID" value="NZ_CP046172.1"/>
</dbReference>
<dbReference type="NCBIfam" id="TIGR03083">
    <property type="entry name" value="maleylpyruvate isomerase family mycothiol-dependent enzyme"/>
    <property type="match status" value="1"/>
</dbReference>
<dbReference type="KEGG" id="nah:F5544_09040"/>